<dbReference type="GO" id="GO:0046933">
    <property type="term" value="F:proton-transporting ATP synthase activity, rotational mechanism"/>
    <property type="evidence" value="ECO:0007669"/>
    <property type="project" value="TreeGrafter"/>
</dbReference>
<keyword evidence="5" id="KW-0067">ATP-binding</keyword>
<dbReference type="PANTHER" id="PTHR15184:SF62">
    <property type="entry name" value="SPI-2 TYPE 3 SECRETION SYSTEM ATPASE"/>
    <property type="match status" value="1"/>
</dbReference>
<dbReference type="NCBIfam" id="NF005295">
    <property type="entry name" value="PRK06820.1"/>
    <property type="match status" value="1"/>
</dbReference>
<name>A0A7U4K2Q7_YEREN</name>
<dbReference type="KEGG" id="yel:LC20_04893"/>
<dbReference type="InterPro" id="IPR050053">
    <property type="entry name" value="ATPase_alpha/beta_chains"/>
</dbReference>
<dbReference type="InterPro" id="IPR040627">
    <property type="entry name" value="T3SS_ATPase_C"/>
</dbReference>
<dbReference type="InterPro" id="IPR027417">
    <property type="entry name" value="P-loop_NTPase"/>
</dbReference>
<dbReference type="CDD" id="cd01136">
    <property type="entry name" value="ATPase_flagellum-secretory_path_III"/>
    <property type="match status" value="1"/>
</dbReference>
<gene>
    <name evidence="14" type="ORF">LC20_04893</name>
</gene>
<evidence type="ECO:0000256" key="2">
    <source>
        <dbReference type="ARBA" id="ARBA00022448"/>
    </source>
</evidence>
<evidence type="ECO:0000259" key="13">
    <source>
        <dbReference type="SMART" id="SM00382"/>
    </source>
</evidence>
<evidence type="ECO:0000256" key="1">
    <source>
        <dbReference type="ARBA" id="ARBA00004496"/>
    </source>
</evidence>
<dbReference type="GO" id="GO:0005524">
    <property type="term" value="F:ATP binding"/>
    <property type="evidence" value="ECO:0007669"/>
    <property type="project" value="UniProtKB-KW"/>
</dbReference>
<dbReference type="PROSITE" id="PS00152">
    <property type="entry name" value="ATPASE_ALPHA_BETA"/>
    <property type="match status" value="1"/>
</dbReference>
<dbReference type="Pfam" id="PF00006">
    <property type="entry name" value="ATP-synt_ab"/>
    <property type="match status" value="1"/>
</dbReference>
<keyword evidence="4" id="KW-0547">Nucleotide-binding</keyword>
<dbReference type="SUPFAM" id="SSF52540">
    <property type="entry name" value="P-loop containing nucleoside triphosphate hydrolases"/>
    <property type="match status" value="1"/>
</dbReference>
<evidence type="ECO:0000256" key="12">
    <source>
        <dbReference type="ARBA" id="ARBA00034006"/>
    </source>
</evidence>
<comment type="catalytic activity">
    <reaction evidence="12">
        <text>ATP + H2O + cellular proteinSide 1 = ADP + phosphate + cellular proteinSide 2.</text>
        <dbReference type="EC" id="7.4.2.8"/>
    </reaction>
</comment>
<evidence type="ECO:0000256" key="10">
    <source>
        <dbReference type="ARBA" id="ARBA00024382"/>
    </source>
</evidence>
<evidence type="ECO:0000256" key="4">
    <source>
        <dbReference type="ARBA" id="ARBA00022741"/>
    </source>
</evidence>
<keyword evidence="3" id="KW-0963">Cytoplasm</keyword>
<comment type="subcellular location">
    <subcellularLocation>
        <location evidence="1">Cytoplasm</location>
    </subcellularLocation>
</comment>
<organism evidence="14 15">
    <name type="scientific">Yersinia enterocolitica LC20</name>
    <dbReference type="NCBI Taxonomy" id="1443113"/>
    <lineage>
        <taxon>Bacteria</taxon>
        <taxon>Pseudomonadati</taxon>
        <taxon>Pseudomonadota</taxon>
        <taxon>Gammaproteobacteria</taxon>
        <taxon>Enterobacterales</taxon>
        <taxon>Yersiniaceae</taxon>
        <taxon>Yersinia</taxon>
    </lineage>
</organism>
<dbReference type="FunFam" id="3.40.50.12240:FF:000002">
    <property type="entry name" value="Flagellum-specific ATP synthase FliI"/>
    <property type="match status" value="1"/>
</dbReference>
<dbReference type="InterPro" id="IPR005714">
    <property type="entry name" value="ATPase_T3SS_FliI/YscN"/>
</dbReference>
<reference evidence="14 15" key="1">
    <citation type="submission" date="2017-11" db="EMBL/GenBank/DDBJ databases">
        <title>The complete genome sequence and comparative genome analysis of Yersinia enterocolitica strain LC20.</title>
        <authorList>
            <person name="Shi G."/>
            <person name="Su M."/>
            <person name="Liang J."/>
            <person name="Gu W."/>
            <person name="Xiao Y."/>
            <person name="Zhang Z."/>
            <person name="Qiu H."/>
            <person name="Duan R."/>
            <person name="Zhang Z."/>
            <person name="Li Y."/>
            <person name="Zhang X."/>
            <person name="Ling Y."/>
            <person name="Song L."/>
            <person name="Chen M."/>
            <person name="Zhao Y."/>
            <person name="Wu J."/>
            <person name="Jing H."/>
            <person name="Xiao J."/>
            <person name="Wang X."/>
        </authorList>
    </citation>
    <scope>NUCLEOTIDE SEQUENCE [LARGE SCALE GENOMIC DNA]</scope>
    <source>
        <strain evidence="14 15">LC20</strain>
    </source>
</reference>
<evidence type="ECO:0000256" key="3">
    <source>
        <dbReference type="ARBA" id="ARBA00022490"/>
    </source>
</evidence>
<dbReference type="Pfam" id="PF18269">
    <property type="entry name" value="T3SS_ATPase_C"/>
    <property type="match status" value="1"/>
</dbReference>
<evidence type="ECO:0000313" key="14">
    <source>
        <dbReference type="EMBL" id="AHM76145.1"/>
    </source>
</evidence>
<dbReference type="GO" id="GO:0008564">
    <property type="term" value="F:protein-exporting ATPase activity"/>
    <property type="evidence" value="ECO:0007669"/>
    <property type="project" value="UniProtKB-EC"/>
</dbReference>
<sequence>MKLPDIAALSSQLPQPLRCSSPPPNGWIFCGPILDVGPTLLRAHLPGVALGELCQIAAPDMLAEVVGIEQQTAWLSPFASPAGLRSGQWVSPLGHAHRIRVGADLLGRVLDGLGMPIDDGPPLAGHWHELDYPPPDSLTRQPVQQVLPTGIRAIDGVLTCGEGQRIGVFAAAGVGKSSLLSMLCRGCSADITVLALIGERGREVREFLEQVLTPDTRRRTVVVVATSDRPALERLKGIYTATTVAEYFRERGLKVLLMADSLTRYARAAREIGLAAGERPVMGSFPASVFAALPRLLERAGNSERGSITAFYTVLVEGDDMNEPVADEVRSLLDGHIVLSRQLAGAGHYPAIDIAASVSRIMPHIVSAEHQALAQKLRHIQACYQEIELLVRVGEYQKGQDLHADEALQRYPAICAFLQQESLLSPGKTDTPELTHTLAQLAQVLG</sequence>
<feature type="domain" description="AAA+ ATPase" evidence="13">
    <location>
        <begin position="162"/>
        <end position="343"/>
    </location>
</feature>
<evidence type="ECO:0000256" key="9">
    <source>
        <dbReference type="ARBA" id="ARBA00024342"/>
    </source>
</evidence>
<protein>
    <recommendedName>
        <fullName evidence="11">Type 3 secretion system ATPase</fullName>
        <ecNumber evidence="10">7.4.2.8</ecNumber>
    </recommendedName>
</protein>
<dbReference type="Gene3D" id="3.40.50.12240">
    <property type="match status" value="1"/>
</dbReference>
<dbReference type="SMART" id="SM00382">
    <property type="entry name" value="AAA"/>
    <property type="match status" value="1"/>
</dbReference>
<keyword evidence="2" id="KW-0813">Transport</keyword>
<evidence type="ECO:0000256" key="8">
    <source>
        <dbReference type="ARBA" id="ARBA00023026"/>
    </source>
</evidence>
<evidence type="ECO:0000256" key="5">
    <source>
        <dbReference type="ARBA" id="ARBA00022840"/>
    </source>
</evidence>
<dbReference type="EMBL" id="CP007448">
    <property type="protein sequence ID" value="AHM76145.1"/>
    <property type="molecule type" value="Genomic_DNA"/>
</dbReference>
<dbReference type="InterPro" id="IPR003593">
    <property type="entry name" value="AAA+_ATPase"/>
</dbReference>
<keyword evidence="8" id="KW-0843">Virulence</keyword>
<dbReference type="GO" id="GO:0005737">
    <property type="term" value="C:cytoplasm"/>
    <property type="evidence" value="ECO:0007669"/>
    <property type="project" value="UniProtKB-SubCell"/>
</dbReference>
<comment type="similarity">
    <text evidence="9">Belongs to the ATPase alpha/beta chains family. T3SS ATPase subfamily.</text>
</comment>
<evidence type="ECO:0000256" key="6">
    <source>
        <dbReference type="ARBA" id="ARBA00022927"/>
    </source>
</evidence>
<dbReference type="AlphaFoldDB" id="A0A7U4K2Q7"/>
<evidence type="ECO:0000313" key="15">
    <source>
        <dbReference type="Proteomes" id="UP000230961"/>
    </source>
</evidence>
<evidence type="ECO:0000256" key="7">
    <source>
        <dbReference type="ARBA" id="ARBA00022967"/>
    </source>
</evidence>
<accession>A0A7U4K2Q7</accession>
<dbReference type="PANTHER" id="PTHR15184">
    <property type="entry name" value="ATP SYNTHASE"/>
    <property type="match status" value="1"/>
</dbReference>
<dbReference type="EC" id="7.4.2.8" evidence="10"/>
<proteinExistence type="inferred from homology"/>
<dbReference type="GO" id="GO:0016887">
    <property type="term" value="F:ATP hydrolysis activity"/>
    <property type="evidence" value="ECO:0007669"/>
    <property type="project" value="InterPro"/>
</dbReference>
<dbReference type="InterPro" id="IPR020003">
    <property type="entry name" value="ATPase_a/bsu_AS"/>
</dbReference>
<keyword evidence="7" id="KW-1278">Translocase</keyword>
<dbReference type="NCBIfam" id="TIGR01026">
    <property type="entry name" value="fliI_yscN"/>
    <property type="match status" value="1"/>
</dbReference>
<dbReference type="InterPro" id="IPR000194">
    <property type="entry name" value="ATPase_F1/V1/A1_a/bsu_nucl-bd"/>
</dbReference>
<evidence type="ECO:0000256" key="11">
    <source>
        <dbReference type="ARBA" id="ARBA00024442"/>
    </source>
</evidence>
<dbReference type="GO" id="GO:0030254">
    <property type="term" value="P:protein secretion by the type III secretion system"/>
    <property type="evidence" value="ECO:0007669"/>
    <property type="project" value="InterPro"/>
</dbReference>
<dbReference type="Proteomes" id="UP000230961">
    <property type="component" value="Chromosome"/>
</dbReference>
<dbReference type="GO" id="GO:0030257">
    <property type="term" value="C:type III protein secretion system complex"/>
    <property type="evidence" value="ECO:0007669"/>
    <property type="project" value="InterPro"/>
</dbReference>
<keyword evidence="6" id="KW-0653">Protein transport</keyword>